<protein>
    <submittedName>
        <fullName evidence="1">Uncharacterized protein</fullName>
    </submittedName>
</protein>
<name>A0A7S0BVW0_9STRA</name>
<proteinExistence type="predicted"/>
<sequence length="163" mass="18531">MIILGVVAPHRKKPWNTFTNGRIFRSSTDIVRGVTSWMLPVTVEALTATVTVGDLRCWGTIIWMRAWNIFFDLAKGAHEKGLLSTDGAKLGTNCESTARVIANKEIGMNFVMLRKTPQHTYWKPAIYSFRLICYKFRTSFFVLQSDAQIVAFLRPKQTMIGKL</sequence>
<gene>
    <name evidence="1" type="ORF">PINE0816_LOCUS1271</name>
</gene>
<dbReference type="AlphaFoldDB" id="A0A7S0BVW0"/>
<organism evidence="1">
    <name type="scientific">Proboscia inermis</name>
    <dbReference type="NCBI Taxonomy" id="420281"/>
    <lineage>
        <taxon>Eukaryota</taxon>
        <taxon>Sar</taxon>
        <taxon>Stramenopiles</taxon>
        <taxon>Ochrophyta</taxon>
        <taxon>Bacillariophyta</taxon>
        <taxon>Coscinodiscophyceae</taxon>
        <taxon>Rhizosoleniophycidae</taxon>
        <taxon>Rhizosoleniales</taxon>
        <taxon>Rhizosoleniaceae</taxon>
        <taxon>Proboscia</taxon>
    </lineage>
</organism>
<dbReference type="EMBL" id="HBEL01002699">
    <property type="protein sequence ID" value="CAD8405162.1"/>
    <property type="molecule type" value="Transcribed_RNA"/>
</dbReference>
<evidence type="ECO:0000313" key="1">
    <source>
        <dbReference type="EMBL" id="CAD8405162.1"/>
    </source>
</evidence>
<reference evidence="1" key="1">
    <citation type="submission" date="2021-01" db="EMBL/GenBank/DDBJ databases">
        <authorList>
            <person name="Corre E."/>
            <person name="Pelletier E."/>
            <person name="Niang G."/>
            <person name="Scheremetjew M."/>
            <person name="Finn R."/>
            <person name="Kale V."/>
            <person name="Holt S."/>
            <person name="Cochrane G."/>
            <person name="Meng A."/>
            <person name="Brown T."/>
            <person name="Cohen L."/>
        </authorList>
    </citation>
    <scope>NUCLEOTIDE SEQUENCE</scope>
    <source>
        <strain evidence="1">CCAP1064/1</strain>
    </source>
</reference>
<accession>A0A7S0BVW0</accession>